<gene>
    <name evidence="2" type="ORF">MtrunA17_Chr1g0159381</name>
</gene>
<evidence type="ECO:0000313" key="2">
    <source>
        <dbReference type="EMBL" id="RHN77868.1"/>
    </source>
</evidence>
<keyword evidence="1" id="KW-0472">Membrane</keyword>
<evidence type="ECO:0008006" key="3">
    <source>
        <dbReference type="Google" id="ProtNLM"/>
    </source>
</evidence>
<feature type="transmembrane region" description="Helical" evidence="1">
    <location>
        <begin position="20"/>
        <end position="41"/>
    </location>
</feature>
<dbReference type="Gramene" id="rna1370">
    <property type="protein sequence ID" value="RHN77868.1"/>
    <property type="gene ID" value="gene1370"/>
</dbReference>
<sequence>MQQMDVAGNTLMGSVLNMAFIFTSSSSTMCFMWSITIYIFFNISTNVISLIKNSKLHWLYLPRPFSSTKRS</sequence>
<dbReference type="Proteomes" id="UP000265566">
    <property type="component" value="Chromosome 1"/>
</dbReference>
<proteinExistence type="predicted"/>
<accession>A0A396JNL2</accession>
<protein>
    <recommendedName>
        <fullName evidence="3">Transmembrane protein</fullName>
    </recommendedName>
</protein>
<dbReference type="EMBL" id="PSQE01000001">
    <property type="protein sequence ID" value="RHN77868.1"/>
    <property type="molecule type" value="Genomic_DNA"/>
</dbReference>
<reference evidence="2" key="1">
    <citation type="journal article" date="2018" name="Nat. Plants">
        <title>Whole-genome landscape of Medicago truncatula symbiotic genes.</title>
        <authorList>
            <person name="Pecrix Y."/>
            <person name="Gamas P."/>
            <person name="Carrere S."/>
        </authorList>
    </citation>
    <scope>NUCLEOTIDE SEQUENCE</scope>
    <source>
        <tissue evidence="2">Leaves</tissue>
    </source>
</reference>
<keyword evidence="1" id="KW-0812">Transmembrane</keyword>
<evidence type="ECO:0000256" key="1">
    <source>
        <dbReference type="SAM" id="Phobius"/>
    </source>
</evidence>
<dbReference type="AlphaFoldDB" id="A0A396JNL2"/>
<name>A0A396JNL2_MEDTR</name>
<organism evidence="2">
    <name type="scientific">Medicago truncatula</name>
    <name type="common">Barrel medic</name>
    <name type="synonym">Medicago tribuloides</name>
    <dbReference type="NCBI Taxonomy" id="3880"/>
    <lineage>
        <taxon>Eukaryota</taxon>
        <taxon>Viridiplantae</taxon>
        <taxon>Streptophyta</taxon>
        <taxon>Embryophyta</taxon>
        <taxon>Tracheophyta</taxon>
        <taxon>Spermatophyta</taxon>
        <taxon>Magnoliopsida</taxon>
        <taxon>eudicotyledons</taxon>
        <taxon>Gunneridae</taxon>
        <taxon>Pentapetalae</taxon>
        <taxon>rosids</taxon>
        <taxon>fabids</taxon>
        <taxon>Fabales</taxon>
        <taxon>Fabaceae</taxon>
        <taxon>Papilionoideae</taxon>
        <taxon>50 kb inversion clade</taxon>
        <taxon>NPAAA clade</taxon>
        <taxon>Hologalegina</taxon>
        <taxon>IRL clade</taxon>
        <taxon>Trifolieae</taxon>
        <taxon>Medicago</taxon>
    </lineage>
</organism>
<comment type="caution">
    <text evidence="2">The sequence shown here is derived from an EMBL/GenBank/DDBJ whole genome shotgun (WGS) entry which is preliminary data.</text>
</comment>
<keyword evidence="1" id="KW-1133">Transmembrane helix</keyword>